<reference evidence="3" key="1">
    <citation type="journal article" date="2019" name="Int. J. Syst. Evol. Microbiol.">
        <title>The Global Catalogue of Microorganisms (GCM) 10K type strain sequencing project: providing services to taxonomists for standard genome sequencing and annotation.</title>
        <authorList>
            <consortium name="The Broad Institute Genomics Platform"/>
            <consortium name="The Broad Institute Genome Sequencing Center for Infectious Disease"/>
            <person name="Wu L."/>
            <person name="Ma J."/>
        </authorList>
    </citation>
    <scope>NUCLEOTIDE SEQUENCE [LARGE SCALE GENOMIC DNA]</scope>
    <source>
        <strain evidence="3">JCM 19212</strain>
    </source>
</reference>
<dbReference type="EMBL" id="BAABKY010000002">
    <property type="protein sequence ID" value="GAA5078246.1"/>
    <property type="molecule type" value="Genomic_DNA"/>
</dbReference>
<gene>
    <name evidence="2" type="ORF">GCM10025759_25190</name>
</gene>
<keyword evidence="1" id="KW-0732">Signal</keyword>
<accession>A0ABP9LGV8</accession>
<evidence type="ECO:0000313" key="2">
    <source>
        <dbReference type="EMBL" id="GAA5078246.1"/>
    </source>
</evidence>
<dbReference type="RefSeq" id="WP_345476063.1">
    <property type="nucleotide sequence ID" value="NZ_BAABKY010000002.1"/>
</dbReference>
<proteinExistence type="predicted"/>
<comment type="caution">
    <text evidence="2">The sequence shown here is derived from an EMBL/GenBank/DDBJ whole genome shotgun (WGS) entry which is preliminary data.</text>
</comment>
<sequence length="176" mass="18804">MRAAIALVWIPAGALCLAVAFAASAWAGEPDLVGKIVPPYPKGYTSNTGSCVGSGSDPEQLCARSIVTLDAEDDRTLQLLAAQFVDRVGDEPRWRITDSVPYPALRRDELVAIATCQRDGVDDAGLVAIIDTGVEGASGLDMLPAVRWAVRLDRKTGRFMRVAPGRVRCYNEGSSE</sequence>
<name>A0ABP9LGV8_9GAMM</name>
<evidence type="ECO:0000256" key="1">
    <source>
        <dbReference type="SAM" id="SignalP"/>
    </source>
</evidence>
<feature type="signal peptide" evidence="1">
    <location>
        <begin position="1"/>
        <end position="27"/>
    </location>
</feature>
<keyword evidence="3" id="KW-1185">Reference proteome</keyword>
<feature type="chain" id="PRO_5045790710" evidence="1">
    <location>
        <begin position="28"/>
        <end position="176"/>
    </location>
</feature>
<protein>
    <submittedName>
        <fullName evidence="2">Uncharacterized protein</fullName>
    </submittedName>
</protein>
<dbReference type="Proteomes" id="UP001501083">
    <property type="component" value="Unassembled WGS sequence"/>
</dbReference>
<organism evidence="2 3">
    <name type="scientific">Lysobacter panacisoli</name>
    <dbReference type="NCBI Taxonomy" id="1255263"/>
    <lineage>
        <taxon>Bacteria</taxon>
        <taxon>Pseudomonadati</taxon>
        <taxon>Pseudomonadota</taxon>
        <taxon>Gammaproteobacteria</taxon>
        <taxon>Lysobacterales</taxon>
        <taxon>Lysobacteraceae</taxon>
        <taxon>Lysobacter</taxon>
    </lineage>
</organism>
<evidence type="ECO:0000313" key="3">
    <source>
        <dbReference type="Proteomes" id="UP001501083"/>
    </source>
</evidence>